<dbReference type="InterPro" id="IPR053137">
    <property type="entry name" value="NLR-like"/>
</dbReference>
<accession>A0A395GPW1</accession>
<dbReference type="InterPro" id="IPR035994">
    <property type="entry name" value="Nucleoside_phosphorylase_sf"/>
</dbReference>
<dbReference type="PANTHER" id="PTHR46082:SF11">
    <property type="entry name" value="AAA+ ATPASE DOMAIN-CONTAINING PROTEIN-RELATED"/>
    <property type="match status" value="1"/>
</dbReference>
<dbReference type="Proteomes" id="UP000249402">
    <property type="component" value="Unassembled WGS sequence"/>
</dbReference>
<dbReference type="GO" id="GO:0009116">
    <property type="term" value="P:nucleoside metabolic process"/>
    <property type="evidence" value="ECO:0007669"/>
    <property type="project" value="InterPro"/>
</dbReference>
<dbReference type="PANTHER" id="PTHR46082">
    <property type="entry name" value="ATP/GTP-BINDING PROTEIN-RELATED"/>
    <property type="match status" value="1"/>
</dbReference>
<dbReference type="STRING" id="1448316.A0A395GPW1"/>
<dbReference type="RefSeq" id="XP_025571878.1">
    <property type="nucleotide sequence ID" value="XM_025721666.1"/>
</dbReference>
<reference evidence="1 2" key="1">
    <citation type="submission" date="2018-02" db="EMBL/GenBank/DDBJ databases">
        <title>The genomes of Aspergillus section Nigri reveals drivers in fungal speciation.</title>
        <authorList>
            <consortium name="DOE Joint Genome Institute"/>
            <person name="Vesth T.C."/>
            <person name="Nybo J."/>
            <person name="Theobald S."/>
            <person name="Brandl J."/>
            <person name="Frisvad J.C."/>
            <person name="Nielsen K.F."/>
            <person name="Lyhne E.K."/>
            <person name="Kogle M.E."/>
            <person name="Kuo A."/>
            <person name="Riley R."/>
            <person name="Clum A."/>
            <person name="Nolan M."/>
            <person name="Lipzen A."/>
            <person name="Salamov A."/>
            <person name="Henrissat B."/>
            <person name="Wiebenga A."/>
            <person name="De vries R.P."/>
            <person name="Grigoriev I.V."/>
            <person name="Mortensen U.H."/>
            <person name="Andersen M.R."/>
            <person name="Baker S.E."/>
        </authorList>
    </citation>
    <scope>NUCLEOTIDE SEQUENCE [LARGE SCALE GENOMIC DNA]</scope>
    <source>
        <strain evidence="1 2">CBS 121593</strain>
    </source>
</reference>
<evidence type="ECO:0000313" key="2">
    <source>
        <dbReference type="Proteomes" id="UP000249402"/>
    </source>
</evidence>
<dbReference type="VEuPathDB" id="FungiDB:BO80DRAFT_448351"/>
<gene>
    <name evidence="1" type="ORF">BO80DRAFT_448351</name>
</gene>
<dbReference type="SUPFAM" id="SSF53167">
    <property type="entry name" value="Purine and uridine phosphorylases"/>
    <property type="match status" value="1"/>
</dbReference>
<dbReference type="OrthoDB" id="1577640at2759"/>
<evidence type="ECO:0000313" key="1">
    <source>
        <dbReference type="EMBL" id="RAK97550.1"/>
    </source>
</evidence>
<dbReference type="AlphaFoldDB" id="A0A395GPW1"/>
<dbReference type="EMBL" id="KZ824462">
    <property type="protein sequence ID" value="RAK97550.1"/>
    <property type="molecule type" value="Genomic_DNA"/>
</dbReference>
<dbReference type="Gene3D" id="3.40.50.1580">
    <property type="entry name" value="Nucleoside phosphorylase domain"/>
    <property type="match status" value="1"/>
</dbReference>
<proteinExistence type="predicted"/>
<dbReference type="GeneID" id="37226531"/>
<name>A0A395GPW1_9EURO</name>
<dbReference type="GO" id="GO:0003824">
    <property type="term" value="F:catalytic activity"/>
    <property type="evidence" value="ECO:0007669"/>
    <property type="project" value="InterPro"/>
</dbReference>
<protein>
    <submittedName>
        <fullName evidence="1">Purine and uridine phosphorylase</fullName>
    </submittedName>
</protein>
<organism evidence="1 2">
    <name type="scientific">Aspergillus ibericus CBS 121593</name>
    <dbReference type="NCBI Taxonomy" id="1448316"/>
    <lineage>
        <taxon>Eukaryota</taxon>
        <taxon>Fungi</taxon>
        <taxon>Dikarya</taxon>
        <taxon>Ascomycota</taxon>
        <taxon>Pezizomycotina</taxon>
        <taxon>Eurotiomycetes</taxon>
        <taxon>Eurotiomycetidae</taxon>
        <taxon>Eurotiales</taxon>
        <taxon>Aspergillaceae</taxon>
        <taxon>Aspergillus</taxon>
        <taxon>Aspergillus subgen. Circumdati</taxon>
    </lineage>
</organism>
<sequence length="485" mass="53768">MRASLISKTLSHDDYKIGWICALPLEMAAAQALLDEIHEDLPVQPNDYNAYTLGAIGKHNIVIACLPSGDCGSTFTTVSMHLMSSFRSIQFGLVVGIGGGVPREKEDIRRGDIVVSKPTGTHGGVIQYNFGKALSGGGFQRTGMLNRPPQIFLTALSKLQTHHLMGRKLFLDFLSEMEQLSSFTRPRRSDQLYLSGYDHVGSKSTNCDACDAINTVVRPPRDCQDPVVHYGTIVFVNQANDSWLRDRLGSELDAYCVESGEAGFMNNFPCVIIRGIGDYADSHKTTDWQGYAAAAAAAYAKELLLASVTHVEQTQPVPKPLPGSEAATMAQVKEPLQITVSPEAIAAPAPAASFTYDELSGVYLGTIRGSEIIPRLIRNPDHWRNEIGALIAQLVEIHPEWWIERTEEAARVMNEFFARCRLTYRVNVYPRLSERPIYHGSNREYLSILFDHNLGWQTKSDPNIGLNIGILNIWSMLEFLDRQSL</sequence>
<keyword evidence="2" id="KW-1185">Reference proteome</keyword>